<keyword evidence="4 12" id="KW-0963">Cytoplasm</keyword>
<evidence type="ECO:0000256" key="12">
    <source>
        <dbReference type="HAMAP-Rule" id="MF_00041"/>
    </source>
</evidence>
<keyword evidence="9 12" id="KW-0067">ATP-binding</keyword>
<feature type="binding site" evidence="12">
    <location>
        <position position="208"/>
    </location>
    <ligand>
        <name>Zn(2+)</name>
        <dbReference type="ChEBI" id="CHEBI:29105"/>
    </ligand>
</feature>
<proteinExistence type="inferred from homology"/>
<dbReference type="FunFam" id="3.40.50.620:FF:000009">
    <property type="entry name" value="Cysteine--tRNA ligase"/>
    <property type="match status" value="1"/>
</dbReference>
<evidence type="ECO:0000256" key="8">
    <source>
        <dbReference type="ARBA" id="ARBA00022833"/>
    </source>
</evidence>
<organism evidence="14 15">
    <name type="scientific">Alkalidesulfovibrio alkalitolerans DSM 16529</name>
    <dbReference type="NCBI Taxonomy" id="1121439"/>
    <lineage>
        <taxon>Bacteria</taxon>
        <taxon>Pseudomonadati</taxon>
        <taxon>Thermodesulfobacteriota</taxon>
        <taxon>Desulfovibrionia</taxon>
        <taxon>Desulfovibrionales</taxon>
        <taxon>Desulfovibrionaceae</taxon>
        <taxon>Alkalidesulfovibrio</taxon>
    </lineage>
</organism>
<dbReference type="OrthoDB" id="9815130at2"/>
<dbReference type="PANTHER" id="PTHR10890:SF3">
    <property type="entry name" value="CYSTEINE--TRNA LIGASE, CYTOPLASMIC"/>
    <property type="match status" value="1"/>
</dbReference>
<evidence type="ECO:0000313" key="15">
    <source>
        <dbReference type="Proteomes" id="UP000014975"/>
    </source>
</evidence>
<evidence type="ECO:0000313" key="14">
    <source>
        <dbReference type="EMBL" id="EPR34900.1"/>
    </source>
</evidence>
<dbReference type="NCBIfam" id="TIGR00435">
    <property type="entry name" value="cysS"/>
    <property type="match status" value="1"/>
</dbReference>
<dbReference type="InterPro" id="IPR015273">
    <property type="entry name" value="Cys-tRNA-synt_Ia_DALR"/>
</dbReference>
<dbReference type="PRINTS" id="PR00983">
    <property type="entry name" value="TRNASYNTHCYS"/>
</dbReference>
<evidence type="ECO:0000256" key="6">
    <source>
        <dbReference type="ARBA" id="ARBA00022723"/>
    </source>
</evidence>
<keyword evidence="5 12" id="KW-0436">Ligase</keyword>
<comment type="catalytic activity">
    <reaction evidence="12">
        <text>tRNA(Cys) + L-cysteine + ATP = L-cysteinyl-tRNA(Cys) + AMP + diphosphate</text>
        <dbReference type="Rhea" id="RHEA:17773"/>
        <dbReference type="Rhea" id="RHEA-COMP:9661"/>
        <dbReference type="Rhea" id="RHEA-COMP:9679"/>
        <dbReference type="ChEBI" id="CHEBI:30616"/>
        <dbReference type="ChEBI" id="CHEBI:33019"/>
        <dbReference type="ChEBI" id="CHEBI:35235"/>
        <dbReference type="ChEBI" id="CHEBI:78442"/>
        <dbReference type="ChEBI" id="CHEBI:78517"/>
        <dbReference type="ChEBI" id="CHEBI:456215"/>
        <dbReference type="EC" id="6.1.1.16"/>
    </reaction>
</comment>
<evidence type="ECO:0000256" key="2">
    <source>
        <dbReference type="ARBA" id="ARBA00005594"/>
    </source>
</evidence>
<dbReference type="PANTHER" id="PTHR10890">
    <property type="entry name" value="CYSTEINYL-TRNA SYNTHETASE"/>
    <property type="match status" value="1"/>
</dbReference>
<dbReference type="SUPFAM" id="SSF47323">
    <property type="entry name" value="Anticodon-binding domain of a subclass of class I aminoacyl-tRNA synthetases"/>
    <property type="match status" value="1"/>
</dbReference>
<feature type="short sequence motif" description="'KMSKS' region" evidence="12">
    <location>
        <begin position="265"/>
        <end position="269"/>
    </location>
</feature>
<feature type="binding site" evidence="12">
    <location>
        <position position="233"/>
    </location>
    <ligand>
        <name>Zn(2+)</name>
        <dbReference type="ChEBI" id="CHEBI:29105"/>
    </ligand>
</feature>
<evidence type="ECO:0000256" key="5">
    <source>
        <dbReference type="ARBA" id="ARBA00022598"/>
    </source>
</evidence>
<evidence type="ECO:0000256" key="9">
    <source>
        <dbReference type="ARBA" id="ARBA00022840"/>
    </source>
</evidence>
<evidence type="ECO:0000256" key="4">
    <source>
        <dbReference type="ARBA" id="ARBA00022490"/>
    </source>
</evidence>
<dbReference type="InterPro" id="IPR032678">
    <property type="entry name" value="tRNA-synt_1_cat_dom"/>
</dbReference>
<dbReference type="HAMAP" id="MF_00041">
    <property type="entry name" value="Cys_tRNA_synth"/>
    <property type="match status" value="1"/>
</dbReference>
<dbReference type="eggNOG" id="COG0215">
    <property type="taxonomic scope" value="Bacteria"/>
</dbReference>
<evidence type="ECO:0000256" key="3">
    <source>
        <dbReference type="ARBA" id="ARBA00011245"/>
    </source>
</evidence>
<feature type="binding site" evidence="12">
    <location>
        <position position="268"/>
    </location>
    <ligand>
        <name>ATP</name>
        <dbReference type="ChEBI" id="CHEBI:30616"/>
    </ligand>
</feature>
<evidence type="ECO:0000256" key="1">
    <source>
        <dbReference type="ARBA" id="ARBA00004496"/>
    </source>
</evidence>
<dbReference type="GO" id="GO:0008270">
    <property type="term" value="F:zinc ion binding"/>
    <property type="evidence" value="ECO:0007669"/>
    <property type="project" value="UniProtKB-UniRule"/>
</dbReference>
<dbReference type="SMART" id="SM00840">
    <property type="entry name" value="DALR_2"/>
    <property type="match status" value="1"/>
</dbReference>
<dbReference type="EC" id="6.1.1.16" evidence="12"/>
<dbReference type="InterPro" id="IPR015803">
    <property type="entry name" value="Cys-tRNA-ligase"/>
</dbReference>
<dbReference type="PATRIC" id="fig|1121439.3.peg.651"/>
<dbReference type="CDD" id="cd00672">
    <property type="entry name" value="CysRS_core"/>
    <property type="match status" value="1"/>
</dbReference>
<sequence>MQLFNTLTRKKEPFTPAVPGKVGMYVCGITAYDFCHIGHARSAVVFDVLVRYLRHTGLDVTFVRNFTDIDDKIIKRANEEGSTSEEVAERNIRYFYEDMDRLNILRADLEPKCTEHVPEMVELTERLIEKGHAYATPSGDVYFRVRSFPGYGKLSGRDVEELESGARIAPGEEKEDPLDFALWKASKPGEPWWESPWGKGRPGWHIECSAMSEKHLHLPLDIHGGGQDLIFPHHENEIAQTEAALGKPFARFWVHNGFVQINQEKMSKSLGNFFTIREILGRYLPEVLRFFLLTMHYRSPLDFSDEAMDEAEKGLRRIYAALAQVHAELSARETWAKGPLPADITAELAEHEAKWREAMEDDLNTAAALGQVFGLVRLAGRVLENKGWRKSEGGKALFERVLLLVREWGEVFGLFAREPKDFLAELRASRAARRGIEAAKVEELLQARADARKNKDFARSDAIRDELAALGVEVKDTPAGQDWDVA</sequence>
<dbReference type="InterPro" id="IPR056411">
    <property type="entry name" value="CysS_C"/>
</dbReference>
<reference evidence="14 15" key="1">
    <citation type="journal article" date="2013" name="Genome Announc.">
        <title>Draft genome sequences for three mercury-methylating, sulfate-reducing bacteria.</title>
        <authorList>
            <person name="Brown S.D."/>
            <person name="Hurt R.A.Jr."/>
            <person name="Gilmour C.C."/>
            <person name="Elias D.A."/>
        </authorList>
    </citation>
    <scope>NUCLEOTIDE SEQUENCE [LARGE SCALE GENOMIC DNA]</scope>
    <source>
        <strain evidence="14 15">DSM 16529</strain>
    </source>
</reference>
<dbReference type="InterPro" id="IPR014729">
    <property type="entry name" value="Rossmann-like_a/b/a_fold"/>
</dbReference>
<feature type="binding site" evidence="12">
    <location>
        <position position="237"/>
    </location>
    <ligand>
        <name>Zn(2+)</name>
        <dbReference type="ChEBI" id="CHEBI:29105"/>
    </ligand>
</feature>
<dbReference type="AlphaFoldDB" id="S7TE92"/>
<dbReference type="GO" id="GO:0004817">
    <property type="term" value="F:cysteine-tRNA ligase activity"/>
    <property type="evidence" value="ECO:0007669"/>
    <property type="project" value="UniProtKB-UniRule"/>
</dbReference>
<dbReference type="SUPFAM" id="SSF52374">
    <property type="entry name" value="Nucleotidylyl transferase"/>
    <property type="match status" value="1"/>
</dbReference>
<dbReference type="EMBL" id="ATHI01000005">
    <property type="protein sequence ID" value="EPR34900.1"/>
    <property type="molecule type" value="Genomic_DNA"/>
</dbReference>
<dbReference type="Gene3D" id="3.40.50.620">
    <property type="entry name" value="HUPs"/>
    <property type="match status" value="1"/>
</dbReference>
<comment type="similarity">
    <text evidence="2 12">Belongs to the class-I aminoacyl-tRNA synthetase family.</text>
</comment>
<keyword evidence="7 12" id="KW-0547">Nucleotide-binding</keyword>
<name>S7TE92_9BACT</name>
<dbReference type="Pfam" id="PF01406">
    <property type="entry name" value="tRNA-synt_1e"/>
    <property type="match status" value="1"/>
</dbReference>
<feature type="domain" description="Cysteinyl-tRNA synthetase class Ia DALR" evidence="13">
    <location>
        <begin position="354"/>
        <end position="423"/>
    </location>
</feature>
<dbReference type="RefSeq" id="WP_020886149.1">
    <property type="nucleotide sequence ID" value="NZ_ATHI01000005.1"/>
</dbReference>
<dbReference type="GO" id="GO:0005829">
    <property type="term" value="C:cytosol"/>
    <property type="evidence" value="ECO:0007669"/>
    <property type="project" value="TreeGrafter"/>
</dbReference>
<keyword evidence="15" id="KW-1185">Reference proteome</keyword>
<keyword evidence="6 12" id="KW-0479">Metal-binding</keyword>
<dbReference type="Gene3D" id="1.20.120.1910">
    <property type="entry name" value="Cysteine-tRNA ligase, C-terminal anti-codon recognition domain"/>
    <property type="match status" value="1"/>
</dbReference>
<keyword evidence="10 12" id="KW-0648">Protein biosynthesis</keyword>
<dbReference type="Pfam" id="PF09190">
    <property type="entry name" value="DALR_2"/>
    <property type="match status" value="1"/>
</dbReference>
<protein>
    <recommendedName>
        <fullName evidence="12">Cysteine--tRNA ligase</fullName>
        <ecNumber evidence="12">6.1.1.16</ecNumber>
    </recommendedName>
    <alternativeName>
        <fullName evidence="12">Cysteinyl-tRNA synthetase</fullName>
        <shortName evidence="12">CysRS</shortName>
    </alternativeName>
</protein>
<keyword evidence="8 12" id="KW-0862">Zinc</keyword>
<feature type="short sequence motif" description="'HIGH' region" evidence="12">
    <location>
        <begin position="29"/>
        <end position="39"/>
    </location>
</feature>
<dbReference type="InterPro" id="IPR024909">
    <property type="entry name" value="Cys-tRNA/MSH_ligase"/>
</dbReference>
<evidence type="ECO:0000259" key="13">
    <source>
        <dbReference type="SMART" id="SM00840"/>
    </source>
</evidence>
<dbReference type="STRING" id="1121439.dsat_2263"/>
<evidence type="ECO:0000256" key="7">
    <source>
        <dbReference type="ARBA" id="ARBA00022741"/>
    </source>
</evidence>
<accession>S7TE92</accession>
<dbReference type="GO" id="GO:0005524">
    <property type="term" value="F:ATP binding"/>
    <property type="evidence" value="ECO:0007669"/>
    <property type="project" value="UniProtKB-UniRule"/>
</dbReference>
<dbReference type="GO" id="GO:0006423">
    <property type="term" value="P:cysteinyl-tRNA aminoacylation"/>
    <property type="evidence" value="ECO:0007669"/>
    <property type="project" value="UniProtKB-UniRule"/>
</dbReference>
<evidence type="ECO:0000256" key="11">
    <source>
        <dbReference type="ARBA" id="ARBA00023146"/>
    </source>
</evidence>
<comment type="cofactor">
    <cofactor evidence="12">
        <name>Zn(2+)</name>
        <dbReference type="ChEBI" id="CHEBI:29105"/>
    </cofactor>
    <text evidence="12">Binds 1 zinc ion per subunit.</text>
</comment>
<dbReference type="InterPro" id="IPR009080">
    <property type="entry name" value="tRNAsynth_Ia_anticodon-bd"/>
</dbReference>
<evidence type="ECO:0000256" key="10">
    <source>
        <dbReference type="ARBA" id="ARBA00022917"/>
    </source>
</evidence>
<dbReference type="Pfam" id="PF23493">
    <property type="entry name" value="CysS_C"/>
    <property type="match status" value="1"/>
</dbReference>
<feature type="binding site" evidence="12">
    <location>
        <position position="27"/>
    </location>
    <ligand>
        <name>Zn(2+)</name>
        <dbReference type="ChEBI" id="CHEBI:29105"/>
    </ligand>
</feature>
<comment type="subcellular location">
    <subcellularLocation>
        <location evidence="1 12">Cytoplasm</location>
    </subcellularLocation>
</comment>
<dbReference type="Proteomes" id="UP000014975">
    <property type="component" value="Unassembled WGS sequence"/>
</dbReference>
<keyword evidence="11 12" id="KW-0030">Aminoacyl-tRNA synthetase</keyword>
<comment type="subunit">
    <text evidence="3 12">Monomer.</text>
</comment>
<comment type="caution">
    <text evidence="14">The sequence shown here is derived from an EMBL/GenBank/DDBJ whole genome shotgun (WGS) entry which is preliminary data.</text>
</comment>
<gene>
    <name evidence="12" type="primary">cysS</name>
    <name evidence="14" type="ORF">dsat_2263</name>
</gene>